<organism evidence="4 5">
    <name type="scientific">Maribellus comscasis</name>
    <dbReference type="NCBI Taxonomy" id="2681766"/>
    <lineage>
        <taxon>Bacteria</taxon>
        <taxon>Pseudomonadati</taxon>
        <taxon>Bacteroidota</taxon>
        <taxon>Bacteroidia</taxon>
        <taxon>Marinilabiliales</taxon>
        <taxon>Prolixibacteraceae</taxon>
        <taxon>Maribellus</taxon>
    </lineage>
</organism>
<dbReference type="KEGG" id="mcos:GM418_16325"/>
<name>A0A6I6JRX0_9BACT</name>
<feature type="compositionally biased region" description="Polar residues" evidence="1">
    <location>
        <begin position="108"/>
        <end position="119"/>
    </location>
</feature>
<feature type="compositionally biased region" description="Basic and acidic residues" evidence="1">
    <location>
        <begin position="123"/>
        <end position="132"/>
    </location>
</feature>
<feature type="compositionally biased region" description="Basic and acidic residues" evidence="1">
    <location>
        <begin position="92"/>
        <end position="104"/>
    </location>
</feature>
<accession>A0A6I6JRX0</accession>
<keyword evidence="5" id="KW-1185">Reference proteome</keyword>
<keyword evidence="2" id="KW-0812">Transmembrane</keyword>
<dbReference type="EMBL" id="CP046401">
    <property type="protein sequence ID" value="QGY45181.1"/>
    <property type="molecule type" value="Genomic_DNA"/>
</dbReference>
<dbReference type="SUPFAM" id="SSF56925">
    <property type="entry name" value="OMPA-like"/>
    <property type="match status" value="1"/>
</dbReference>
<dbReference type="RefSeq" id="WP_158868211.1">
    <property type="nucleotide sequence ID" value="NZ_CP046401.1"/>
</dbReference>
<protein>
    <submittedName>
        <fullName evidence="4">Outer membrane beta-barrel protein</fullName>
    </submittedName>
</protein>
<feature type="region of interest" description="Disordered" evidence="1">
    <location>
        <begin position="92"/>
        <end position="132"/>
    </location>
</feature>
<dbReference type="Proteomes" id="UP000428260">
    <property type="component" value="Chromosome"/>
</dbReference>
<evidence type="ECO:0000313" key="4">
    <source>
        <dbReference type="EMBL" id="QGY45181.1"/>
    </source>
</evidence>
<proteinExistence type="predicted"/>
<gene>
    <name evidence="4" type="ORF">GM418_16325</name>
</gene>
<dbReference type="InterPro" id="IPR011250">
    <property type="entry name" value="OMP/PagP_B-barrel"/>
</dbReference>
<feature type="domain" description="Outer membrane protein beta-barrel" evidence="3">
    <location>
        <begin position="225"/>
        <end position="468"/>
    </location>
</feature>
<keyword evidence="2" id="KW-1133">Transmembrane helix</keyword>
<keyword evidence="2" id="KW-0472">Membrane</keyword>
<evidence type="ECO:0000259" key="3">
    <source>
        <dbReference type="Pfam" id="PF13568"/>
    </source>
</evidence>
<evidence type="ECO:0000256" key="1">
    <source>
        <dbReference type="SAM" id="MobiDB-lite"/>
    </source>
</evidence>
<sequence length="491" mass="54497">MNMEEQNMDKAIREKLERFSQQPPLHVWDNIQGQLQAQKRKHRIVFFSRIAAAAVVLLAFLAGWYFNEKSGQITPVVTQNEIQNINKNIENENAKSNSESEKIDPNAFNENNIAGTESKPQIKHNEKEKDTGLESIVQEEETTYFIADAKIHQKLSGEESAESETKEVAHLNLLDKIETQFKTSEDRDLKLKEKSIPVNEMSGTDEVLIAENIRNLNESGREESKWKLGLQVSPGYSSQNSNYSEDYSNSMTYSGQNGNANVTGGISVQMKAGKKWSLESGVYYSQNGQRSTNSEAFNSNSLMYAADYAPLGGERKSYFNTVVNLSNGQIEMNSTAGTIQFSSAPAGTEVGSELDGDAYSPGPANSNTLLTEGEFSQVFDFIEIPLYLRYSLVNAKFGIELMGGVNAGIVAGNNVYMENQYGNQNIGKTKDISSVNISGTVGVGLNYALSKNISLAVEPRFSYYLNSINQNSDVSFRPYRIGVYTGLYYEF</sequence>
<dbReference type="InterPro" id="IPR025665">
    <property type="entry name" value="Beta-barrel_OMP_2"/>
</dbReference>
<feature type="transmembrane region" description="Helical" evidence="2">
    <location>
        <begin position="44"/>
        <end position="66"/>
    </location>
</feature>
<evidence type="ECO:0000313" key="5">
    <source>
        <dbReference type="Proteomes" id="UP000428260"/>
    </source>
</evidence>
<dbReference type="Pfam" id="PF13568">
    <property type="entry name" value="OMP_b-brl_2"/>
    <property type="match status" value="1"/>
</dbReference>
<evidence type="ECO:0000256" key="2">
    <source>
        <dbReference type="SAM" id="Phobius"/>
    </source>
</evidence>
<reference evidence="4 5" key="1">
    <citation type="submission" date="2019-11" db="EMBL/GenBank/DDBJ databases">
        <authorList>
            <person name="Zheng R.K."/>
            <person name="Sun C.M."/>
        </authorList>
    </citation>
    <scope>NUCLEOTIDE SEQUENCE [LARGE SCALE GENOMIC DNA]</scope>
    <source>
        <strain evidence="4 5">WC007</strain>
    </source>
</reference>
<dbReference type="AlphaFoldDB" id="A0A6I6JRX0"/>